<dbReference type="GO" id="GO:0016616">
    <property type="term" value="F:oxidoreductase activity, acting on the CH-OH group of donors, NAD or NADP as acceptor"/>
    <property type="evidence" value="ECO:0007669"/>
    <property type="project" value="InterPro"/>
</dbReference>
<dbReference type="Proteomes" id="UP000572635">
    <property type="component" value="Unassembled WGS sequence"/>
</dbReference>
<dbReference type="RefSeq" id="WP_184388907.1">
    <property type="nucleotide sequence ID" value="NZ_BAAAJD010000139.1"/>
</dbReference>
<dbReference type="InterPro" id="IPR020904">
    <property type="entry name" value="Sc_DH/Rdtase_CS"/>
</dbReference>
<sequence>MTTGETADSGKVALVTGANKGIGFETARLLGERGMTVLAGSRDADRGRKAVEELVAGGVDAHAVRLDVTDEASVEAAAAWIGGAYGRLDVLVNNAGIAPHSGFTAPTATGAQALREAYETNVFGVVAVVAAVMPLLRAAEAARIVNVSSEVGSIAAMTDPGHPLGRMPASLSYPSSKTALNMVTAMYAKELADTPIKVNAANPGYCATDLNGRSGVRTAEQGAEVSVHLATLPADGPSGVLWGHLMGRDDPDACGVLPW</sequence>
<accession>A0A7W8QJB7</accession>
<proteinExistence type="inferred from homology"/>
<dbReference type="InterPro" id="IPR002347">
    <property type="entry name" value="SDR_fam"/>
</dbReference>
<dbReference type="PRINTS" id="PR00081">
    <property type="entry name" value="GDHRDH"/>
</dbReference>
<evidence type="ECO:0000256" key="4">
    <source>
        <dbReference type="RuleBase" id="RU000363"/>
    </source>
</evidence>
<dbReference type="InterPro" id="IPR036291">
    <property type="entry name" value="NAD(P)-bd_dom_sf"/>
</dbReference>
<dbReference type="PRINTS" id="PR00080">
    <property type="entry name" value="SDRFAMILY"/>
</dbReference>
<organism evidence="5 6">
    <name type="scientific">Nocardiopsis composta</name>
    <dbReference type="NCBI Taxonomy" id="157465"/>
    <lineage>
        <taxon>Bacteria</taxon>
        <taxon>Bacillati</taxon>
        <taxon>Actinomycetota</taxon>
        <taxon>Actinomycetes</taxon>
        <taxon>Streptosporangiales</taxon>
        <taxon>Nocardiopsidaceae</taxon>
        <taxon>Nocardiopsis</taxon>
    </lineage>
</organism>
<dbReference type="InterPro" id="IPR045313">
    <property type="entry name" value="CBR1-like"/>
</dbReference>
<dbReference type="Pfam" id="PF00106">
    <property type="entry name" value="adh_short"/>
    <property type="match status" value="1"/>
</dbReference>
<dbReference type="EMBL" id="JACHDB010000001">
    <property type="protein sequence ID" value="MBB5430785.1"/>
    <property type="molecule type" value="Genomic_DNA"/>
</dbReference>
<dbReference type="PROSITE" id="PS00061">
    <property type="entry name" value="ADH_SHORT"/>
    <property type="match status" value="1"/>
</dbReference>
<evidence type="ECO:0000256" key="3">
    <source>
        <dbReference type="ARBA" id="ARBA00023002"/>
    </source>
</evidence>
<gene>
    <name evidence="5" type="ORF">HDA36_000869</name>
</gene>
<comment type="similarity">
    <text evidence="1 4">Belongs to the short-chain dehydrogenases/reductases (SDR) family.</text>
</comment>
<dbReference type="AlphaFoldDB" id="A0A7W8QJB7"/>
<dbReference type="SUPFAM" id="SSF51735">
    <property type="entry name" value="NAD(P)-binding Rossmann-fold domains"/>
    <property type="match status" value="1"/>
</dbReference>
<comment type="caution">
    <text evidence="5">The sequence shown here is derived from an EMBL/GenBank/DDBJ whole genome shotgun (WGS) entry which is preliminary data.</text>
</comment>
<evidence type="ECO:0000313" key="5">
    <source>
        <dbReference type="EMBL" id="MBB5430785.1"/>
    </source>
</evidence>
<dbReference type="PANTHER" id="PTHR43490:SF99">
    <property type="entry name" value="SHORT-CHAIN DEHYDROGENASE_REDUCTASE"/>
    <property type="match status" value="1"/>
</dbReference>
<protein>
    <submittedName>
        <fullName evidence="5">NAD(P)-dependent dehydrogenase (Short-subunit alcohol dehydrogenase family)</fullName>
    </submittedName>
</protein>
<dbReference type="CDD" id="cd05324">
    <property type="entry name" value="carb_red_PTCR-like_SDR_c"/>
    <property type="match status" value="1"/>
</dbReference>
<name>A0A7W8QJB7_9ACTN</name>
<reference evidence="5 6" key="1">
    <citation type="submission" date="2020-08" db="EMBL/GenBank/DDBJ databases">
        <title>Sequencing the genomes of 1000 actinobacteria strains.</title>
        <authorList>
            <person name="Klenk H.-P."/>
        </authorList>
    </citation>
    <scope>NUCLEOTIDE SEQUENCE [LARGE SCALE GENOMIC DNA]</scope>
    <source>
        <strain evidence="5 6">DSM 44551</strain>
    </source>
</reference>
<dbReference type="Gene3D" id="3.40.50.720">
    <property type="entry name" value="NAD(P)-binding Rossmann-like Domain"/>
    <property type="match status" value="1"/>
</dbReference>
<keyword evidence="2" id="KW-0521">NADP</keyword>
<evidence type="ECO:0000256" key="2">
    <source>
        <dbReference type="ARBA" id="ARBA00022857"/>
    </source>
</evidence>
<evidence type="ECO:0000313" key="6">
    <source>
        <dbReference type="Proteomes" id="UP000572635"/>
    </source>
</evidence>
<evidence type="ECO:0000256" key="1">
    <source>
        <dbReference type="ARBA" id="ARBA00006484"/>
    </source>
</evidence>
<keyword evidence="3" id="KW-0560">Oxidoreductase</keyword>
<keyword evidence="6" id="KW-1185">Reference proteome</keyword>
<dbReference type="PANTHER" id="PTHR43490">
    <property type="entry name" value="(+)-NEOMENTHOL DEHYDROGENASE"/>
    <property type="match status" value="1"/>
</dbReference>